<evidence type="ECO:0000259" key="1">
    <source>
        <dbReference type="Pfam" id="PF18962"/>
    </source>
</evidence>
<feature type="non-terminal residue" evidence="2">
    <location>
        <position position="1"/>
    </location>
</feature>
<sequence>ILSVTGEMNLSIYNISGQLIETLVSGKKNAGNYSMMWDASMQPSGMYLLRLQTVDEVHHQKLLLIK</sequence>
<dbReference type="InterPro" id="IPR026444">
    <property type="entry name" value="Secre_tail"/>
</dbReference>
<organism evidence="2">
    <name type="scientific">marine metagenome</name>
    <dbReference type="NCBI Taxonomy" id="408172"/>
    <lineage>
        <taxon>unclassified sequences</taxon>
        <taxon>metagenomes</taxon>
        <taxon>ecological metagenomes</taxon>
    </lineage>
</organism>
<feature type="domain" description="Secretion system C-terminal sorting" evidence="1">
    <location>
        <begin position="6"/>
        <end position="62"/>
    </location>
</feature>
<gene>
    <name evidence="2" type="ORF">METZ01_LOCUS509707</name>
</gene>
<dbReference type="Pfam" id="PF18962">
    <property type="entry name" value="Por_Secre_tail"/>
    <property type="match status" value="1"/>
</dbReference>
<dbReference type="EMBL" id="UINC01226389">
    <property type="protein sequence ID" value="SVE56853.1"/>
    <property type="molecule type" value="Genomic_DNA"/>
</dbReference>
<dbReference type="Gene3D" id="2.60.40.4070">
    <property type="match status" value="1"/>
</dbReference>
<protein>
    <recommendedName>
        <fullName evidence="1">Secretion system C-terminal sorting domain-containing protein</fullName>
    </recommendedName>
</protein>
<accession>A0A383EK55</accession>
<proteinExistence type="predicted"/>
<reference evidence="2" key="1">
    <citation type="submission" date="2018-05" db="EMBL/GenBank/DDBJ databases">
        <authorList>
            <person name="Lanie J.A."/>
            <person name="Ng W.-L."/>
            <person name="Kazmierczak K.M."/>
            <person name="Andrzejewski T.M."/>
            <person name="Davidsen T.M."/>
            <person name="Wayne K.J."/>
            <person name="Tettelin H."/>
            <person name="Glass J.I."/>
            <person name="Rusch D."/>
            <person name="Podicherti R."/>
            <person name="Tsui H.-C.T."/>
            <person name="Winkler M.E."/>
        </authorList>
    </citation>
    <scope>NUCLEOTIDE SEQUENCE</scope>
</reference>
<dbReference type="AlphaFoldDB" id="A0A383EK55"/>
<name>A0A383EK55_9ZZZZ</name>
<dbReference type="NCBIfam" id="TIGR04183">
    <property type="entry name" value="Por_Secre_tail"/>
    <property type="match status" value="1"/>
</dbReference>
<evidence type="ECO:0000313" key="2">
    <source>
        <dbReference type="EMBL" id="SVE56853.1"/>
    </source>
</evidence>